<feature type="transmembrane region" description="Helical" evidence="6">
    <location>
        <begin position="374"/>
        <end position="395"/>
    </location>
</feature>
<proteinExistence type="inferred from homology"/>
<evidence type="ECO:0000256" key="5">
    <source>
        <dbReference type="ARBA" id="ARBA00023136"/>
    </source>
</evidence>
<dbReference type="Gene3D" id="1.10.4160.10">
    <property type="entry name" value="Hydantoin permease"/>
    <property type="match status" value="1"/>
</dbReference>
<gene>
    <name evidence="7" type="primary">cytX</name>
    <name evidence="7" type="ORF">WMO23_01630</name>
</gene>
<evidence type="ECO:0000256" key="2">
    <source>
        <dbReference type="ARBA" id="ARBA00008974"/>
    </source>
</evidence>
<keyword evidence="4 6" id="KW-1133">Transmembrane helix</keyword>
<dbReference type="Proteomes" id="UP001433088">
    <property type="component" value="Unassembled WGS sequence"/>
</dbReference>
<dbReference type="PANTHER" id="PTHR30569:SF0">
    <property type="entry name" value="CYTOSINE PERMEASE"/>
    <property type="match status" value="1"/>
</dbReference>
<evidence type="ECO:0000256" key="6">
    <source>
        <dbReference type="SAM" id="Phobius"/>
    </source>
</evidence>
<feature type="transmembrane region" description="Helical" evidence="6">
    <location>
        <begin position="215"/>
        <end position="241"/>
    </location>
</feature>
<reference evidence="7 8" key="1">
    <citation type="submission" date="2024-03" db="EMBL/GenBank/DDBJ databases">
        <title>Human intestinal bacterial collection.</title>
        <authorList>
            <person name="Pauvert C."/>
            <person name="Hitch T.C.A."/>
            <person name="Clavel T."/>
        </authorList>
    </citation>
    <scope>NUCLEOTIDE SEQUENCE [LARGE SCALE GENOMIC DNA]</scope>
    <source>
        <strain evidence="7 8">CLA-AA-H81</strain>
    </source>
</reference>
<dbReference type="RefSeq" id="WP_020310660.1">
    <property type="nucleotide sequence ID" value="NZ_JBBMEU010000005.1"/>
</dbReference>
<keyword evidence="8" id="KW-1185">Reference proteome</keyword>
<comment type="caution">
    <text evidence="7">The sequence shown here is derived from an EMBL/GenBank/DDBJ whole genome shotgun (WGS) entry which is preliminary data.</text>
</comment>
<feature type="transmembrane region" description="Helical" evidence="6">
    <location>
        <begin position="294"/>
        <end position="312"/>
    </location>
</feature>
<feature type="transmembrane region" description="Helical" evidence="6">
    <location>
        <begin position="51"/>
        <end position="73"/>
    </location>
</feature>
<feature type="transmembrane region" description="Helical" evidence="6">
    <location>
        <begin position="121"/>
        <end position="141"/>
    </location>
</feature>
<organism evidence="7 8">
    <name type="scientific">Megasphaera intestinihominis</name>
    <dbReference type="NCBI Taxonomy" id="3133159"/>
    <lineage>
        <taxon>Bacteria</taxon>
        <taxon>Bacillati</taxon>
        <taxon>Bacillota</taxon>
        <taxon>Negativicutes</taxon>
        <taxon>Veillonellales</taxon>
        <taxon>Veillonellaceae</taxon>
        <taxon>Megasphaera</taxon>
    </lineage>
</organism>
<keyword evidence="5 6" id="KW-0472">Membrane</keyword>
<feature type="transmembrane region" description="Helical" evidence="6">
    <location>
        <begin position="247"/>
        <end position="274"/>
    </location>
</feature>
<dbReference type="PANTHER" id="PTHR30569">
    <property type="entry name" value="CYTOSINE TRANSPORTER CODB"/>
    <property type="match status" value="1"/>
</dbReference>
<feature type="transmembrane region" description="Helical" evidence="6">
    <location>
        <begin position="183"/>
        <end position="203"/>
    </location>
</feature>
<dbReference type="EMBL" id="JBBMEU010000005">
    <property type="protein sequence ID" value="MEQ2421436.1"/>
    <property type="molecule type" value="Genomic_DNA"/>
</dbReference>
<protein>
    <submittedName>
        <fullName evidence="7">Hydroxymethylpyrimidine transporter CytX</fullName>
    </submittedName>
</protein>
<dbReference type="NCBIfam" id="TIGR02358">
    <property type="entry name" value="thia_cytX"/>
    <property type="match status" value="1"/>
</dbReference>
<evidence type="ECO:0000256" key="1">
    <source>
        <dbReference type="ARBA" id="ARBA00004141"/>
    </source>
</evidence>
<feature type="transmembrane region" description="Helical" evidence="6">
    <location>
        <begin position="318"/>
        <end position="339"/>
    </location>
</feature>
<accession>A0ABV1CTM1</accession>
<feature type="transmembrane region" description="Helical" evidence="6">
    <location>
        <begin position="94"/>
        <end position="115"/>
    </location>
</feature>
<comment type="subcellular location">
    <subcellularLocation>
        <location evidence="1">Membrane</location>
        <topology evidence="1">Multi-pass membrane protein</topology>
    </subcellularLocation>
</comment>
<feature type="transmembrane region" description="Helical" evidence="6">
    <location>
        <begin position="24"/>
        <end position="45"/>
    </location>
</feature>
<dbReference type="InterPro" id="IPR012732">
    <property type="entry name" value="Thia_CytX"/>
</dbReference>
<evidence type="ECO:0000256" key="4">
    <source>
        <dbReference type="ARBA" id="ARBA00022989"/>
    </source>
</evidence>
<evidence type="ECO:0000313" key="8">
    <source>
        <dbReference type="Proteomes" id="UP001433088"/>
    </source>
</evidence>
<evidence type="ECO:0000313" key="7">
    <source>
        <dbReference type="EMBL" id="MEQ2421436.1"/>
    </source>
</evidence>
<dbReference type="InterPro" id="IPR030191">
    <property type="entry name" value="CodB"/>
</dbReference>
<comment type="similarity">
    <text evidence="2">Belongs to the purine-cytosine permease (2.A.39) family.</text>
</comment>
<dbReference type="Pfam" id="PF02133">
    <property type="entry name" value="Transp_cyt_pur"/>
    <property type="match status" value="1"/>
</dbReference>
<name>A0ABV1CTM1_9FIRM</name>
<feature type="transmembrane region" description="Helical" evidence="6">
    <location>
        <begin position="153"/>
        <end position="171"/>
    </location>
</feature>
<evidence type="ECO:0000256" key="3">
    <source>
        <dbReference type="ARBA" id="ARBA00022692"/>
    </source>
</evidence>
<keyword evidence="3 6" id="KW-0812">Transmembrane</keyword>
<sequence>MIYMQKGWYHIVNERKTSVFSNGLLWFGAGISIAEILTGMLLAPLGFAKAFAAIILGHLIGGTVMYLAGLIGGRTGGSAMETVRISFGTQGAKLFAGLNVIQLVGWTAVMVASAALAANTIAAIGVSWWSLIIGAFIALWIVMGLKNLSKVNVVVMAALFILTIVLSLVVFKGGTPQVPAGDLTFGGAVELAVAMPLSWLPIISDYTRTAEKPGLATAASCSAYFIASSWMFLIGMGAALFTGQDDIAAIMVQAGMGVAGILVVLLSTVTTTFLDAFSAGVSCQSLVPKVSDKVLALIATVLGVILAIFAAPDQFQDFLYLIGSVFAPMTAILLSDFFILKQDHTADSVNWLNLVLWVLGVILYRFLLNVDTPVGITVPVVVILMVISALVHKVLNKA</sequence>
<feature type="transmembrane region" description="Helical" evidence="6">
    <location>
        <begin position="351"/>
        <end position="368"/>
    </location>
</feature>
<dbReference type="InterPro" id="IPR001248">
    <property type="entry name" value="Pur-cyt_permease"/>
</dbReference>